<accession>A0ABU8XS20</accession>
<name>A0ABU8XS20_9PROT</name>
<feature type="transmembrane region" description="Helical" evidence="6">
    <location>
        <begin position="289"/>
        <end position="308"/>
    </location>
</feature>
<dbReference type="RefSeq" id="WP_418159688.1">
    <property type="nucleotide sequence ID" value="NZ_JBBLZC010000010.1"/>
</dbReference>
<dbReference type="InterPro" id="IPR024671">
    <property type="entry name" value="Atg22-like"/>
</dbReference>
<feature type="transmembrane region" description="Helical" evidence="6">
    <location>
        <begin position="261"/>
        <end position="283"/>
    </location>
</feature>
<dbReference type="InterPro" id="IPR020846">
    <property type="entry name" value="MFS_dom"/>
</dbReference>
<feature type="transmembrane region" description="Helical" evidence="6">
    <location>
        <begin position="199"/>
        <end position="218"/>
    </location>
</feature>
<dbReference type="PROSITE" id="PS50850">
    <property type="entry name" value="MFS"/>
    <property type="match status" value="1"/>
</dbReference>
<dbReference type="EMBL" id="JBBLZC010000010">
    <property type="protein sequence ID" value="MEK0083844.1"/>
    <property type="molecule type" value="Genomic_DNA"/>
</dbReference>
<protein>
    <submittedName>
        <fullName evidence="8">MFS transporter</fullName>
    </submittedName>
</protein>
<dbReference type="InterPro" id="IPR050495">
    <property type="entry name" value="ATG22/LtaA_families"/>
</dbReference>
<evidence type="ECO:0000313" key="8">
    <source>
        <dbReference type="EMBL" id="MEK0083844.1"/>
    </source>
</evidence>
<dbReference type="SUPFAM" id="SSF103473">
    <property type="entry name" value="MFS general substrate transporter"/>
    <property type="match status" value="1"/>
</dbReference>
<evidence type="ECO:0000256" key="1">
    <source>
        <dbReference type="ARBA" id="ARBA00004127"/>
    </source>
</evidence>
<feature type="transmembrane region" description="Helical" evidence="6">
    <location>
        <begin position="320"/>
        <end position="337"/>
    </location>
</feature>
<evidence type="ECO:0000256" key="4">
    <source>
        <dbReference type="ARBA" id="ARBA00022989"/>
    </source>
</evidence>
<feature type="transmembrane region" description="Helical" evidence="6">
    <location>
        <begin position="27"/>
        <end position="50"/>
    </location>
</feature>
<sequence>MTTVEIADPAAVRATPATRAQLVAWALYDWASSPFFAVVITFVFATYVTTAVAPDEIEGTTLWSRMTVVGAMLIALTSPVLGSIADINGRRKPWLLGFTLVSAGATALLWFVAPHAACLPLALSLVLVANVANEIGQSFYNAMLPDLARHEELGRWSGWGWGLGYISGIVALGLILLVFIQPETPPFGLDKAEAEQVRIIGPLVGVWFVLFSLPLFLVTPDKPASPRPFEESVRLGLRTLVATLKDVRGNANIAKFLLARLIYNDGLNTLFAFGGIYAAGTFGMALNEVLLFGIALNVTAGLGAFGFAFMDDRVGSKPTILVAITGLLVAGTIALLAHDKTTFWIVALVIGIFVGPAQSASRTLMARLAPPEQRTEMFGIYALTGKVTAFLGPFLFGEATSWFASQRAGMATILVTFVVGGLLLLPVNEPRRG</sequence>
<feature type="transmembrane region" description="Helical" evidence="6">
    <location>
        <begin position="343"/>
        <end position="365"/>
    </location>
</feature>
<organism evidence="8 9">
    <name type="scientific">Benzoatithermus flavus</name>
    <dbReference type="NCBI Taxonomy" id="3108223"/>
    <lineage>
        <taxon>Bacteria</taxon>
        <taxon>Pseudomonadati</taxon>
        <taxon>Pseudomonadota</taxon>
        <taxon>Alphaproteobacteria</taxon>
        <taxon>Geminicoccales</taxon>
        <taxon>Geminicoccaceae</taxon>
        <taxon>Benzoatithermus</taxon>
    </lineage>
</organism>
<reference evidence="8 9" key="1">
    <citation type="submission" date="2024-01" db="EMBL/GenBank/DDBJ databases">
        <title>Multi-omics insights into the function and evolution of sodium benzoate biodegradation pathways in Benzoatithermus flavus gen. nov., sp. nov. from hot spring.</title>
        <authorList>
            <person name="Hu C.-J."/>
            <person name="Li W.-J."/>
        </authorList>
    </citation>
    <scope>NUCLEOTIDE SEQUENCE [LARGE SCALE GENOMIC DNA]</scope>
    <source>
        <strain evidence="8 9">SYSU G07066</strain>
    </source>
</reference>
<feature type="domain" description="Major facilitator superfamily (MFS) profile" evidence="7">
    <location>
        <begin position="252"/>
        <end position="433"/>
    </location>
</feature>
<dbReference type="Proteomes" id="UP001375743">
    <property type="component" value="Unassembled WGS sequence"/>
</dbReference>
<feature type="transmembrane region" description="Helical" evidence="6">
    <location>
        <begin position="156"/>
        <end position="179"/>
    </location>
</feature>
<keyword evidence="9" id="KW-1185">Reference proteome</keyword>
<keyword evidence="4 6" id="KW-1133">Transmembrane helix</keyword>
<gene>
    <name evidence="8" type="ORF">U1T56_11845</name>
</gene>
<dbReference type="Gene3D" id="1.20.1250.20">
    <property type="entry name" value="MFS general substrate transporter like domains"/>
    <property type="match status" value="2"/>
</dbReference>
<evidence type="ECO:0000256" key="6">
    <source>
        <dbReference type="SAM" id="Phobius"/>
    </source>
</evidence>
<feature type="transmembrane region" description="Helical" evidence="6">
    <location>
        <begin position="377"/>
        <end position="396"/>
    </location>
</feature>
<comment type="caution">
    <text evidence="8">The sequence shown here is derived from an EMBL/GenBank/DDBJ whole genome shotgun (WGS) entry which is preliminary data.</text>
</comment>
<feature type="transmembrane region" description="Helical" evidence="6">
    <location>
        <begin position="408"/>
        <end position="427"/>
    </location>
</feature>
<dbReference type="PANTHER" id="PTHR23519">
    <property type="entry name" value="AUTOPHAGY-RELATED PROTEIN 22"/>
    <property type="match status" value="1"/>
</dbReference>
<comment type="subcellular location">
    <subcellularLocation>
        <location evidence="1">Endomembrane system</location>
        <topology evidence="1">Multi-pass membrane protein</topology>
    </subcellularLocation>
</comment>
<feature type="transmembrane region" description="Helical" evidence="6">
    <location>
        <begin position="62"/>
        <end position="82"/>
    </location>
</feature>
<keyword evidence="3 6" id="KW-0812">Transmembrane</keyword>
<evidence type="ECO:0000256" key="2">
    <source>
        <dbReference type="ARBA" id="ARBA00022448"/>
    </source>
</evidence>
<feature type="transmembrane region" description="Helical" evidence="6">
    <location>
        <begin position="94"/>
        <end position="113"/>
    </location>
</feature>
<evidence type="ECO:0000259" key="7">
    <source>
        <dbReference type="PROSITE" id="PS50850"/>
    </source>
</evidence>
<keyword evidence="2" id="KW-0813">Transport</keyword>
<dbReference type="InterPro" id="IPR036259">
    <property type="entry name" value="MFS_trans_sf"/>
</dbReference>
<dbReference type="PANTHER" id="PTHR23519:SF1">
    <property type="entry name" value="AUTOPHAGY-RELATED PROTEIN 22"/>
    <property type="match status" value="1"/>
</dbReference>
<evidence type="ECO:0000256" key="3">
    <source>
        <dbReference type="ARBA" id="ARBA00022692"/>
    </source>
</evidence>
<dbReference type="Pfam" id="PF11700">
    <property type="entry name" value="ATG22"/>
    <property type="match status" value="2"/>
</dbReference>
<evidence type="ECO:0000313" key="9">
    <source>
        <dbReference type="Proteomes" id="UP001375743"/>
    </source>
</evidence>
<proteinExistence type="predicted"/>
<keyword evidence="5 6" id="KW-0472">Membrane</keyword>
<feature type="transmembrane region" description="Helical" evidence="6">
    <location>
        <begin position="119"/>
        <end position="136"/>
    </location>
</feature>
<evidence type="ECO:0000256" key="5">
    <source>
        <dbReference type="ARBA" id="ARBA00023136"/>
    </source>
</evidence>